<dbReference type="FunFam" id="2.40.30.20:FF:000003">
    <property type="entry name" value="Riboflavin synthase, alpha subunit"/>
    <property type="match status" value="1"/>
</dbReference>
<comment type="pathway">
    <text evidence="3">Cofactor biosynthesis; riboflavin biosynthesis; riboflavin from 2-hydroxy-3-oxobutyl phosphate and 5-amino-6-(D-ribitylamino)uracil: step 2/2.</text>
</comment>
<dbReference type="InterPro" id="IPR017938">
    <property type="entry name" value="Riboflavin_synthase-like_b-brl"/>
</dbReference>
<evidence type="ECO:0000256" key="7">
    <source>
        <dbReference type="ARBA" id="ARBA00022619"/>
    </source>
</evidence>
<dbReference type="GO" id="GO:0004746">
    <property type="term" value="F:riboflavin synthase activity"/>
    <property type="evidence" value="ECO:0007669"/>
    <property type="project" value="UniProtKB-UniRule"/>
</dbReference>
<gene>
    <name evidence="14" type="ORF">F5544_27770</name>
</gene>
<evidence type="ECO:0000256" key="9">
    <source>
        <dbReference type="ARBA" id="ARBA00022737"/>
    </source>
</evidence>
<evidence type="ECO:0000256" key="2">
    <source>
        <dbReference type="ARBA" id="ARBA00002803"/>
    </source>
</evidence>
<evidence type="ECO:0000313" key="15">
    <source>
        <dbReference type="Proteomes" id="UP000503540"/>
    </source>
</evidence>
<dbReference type="SUPFAM" id="SSF63380">
    <property type="entry name" value="Riboflavin synthase domain-like"/>
    <property type="match status" value="2"/>
</dbReference>
<sequence length="267" mass="27745">MDVCRRANFPARRSDSAHPTTRRPPSAAVVTLRGTPTGGNSARCAACSATGTEYATGSHGMFTGIVEELGEIVGTEQLVDAARLTIRGPLVTSDAGHGDSIAVNGVCLTVVEVVNGDCFTVDVMAETLNRSGIGKLDTGAKVNLERAAALNSRLGGHLVQGHVDGTGTVLSRKPSENWDVVRISLPDSIARYVVEKGSITVDGVSLTVSGLGVSEAAEPGARDWFEVSLIPTTLALTTLGHAAVGTTVNLEVDVIAKYVERLQQRGA</sequence>
<keyword evidence="8 14" id="KW-0808">Transferase</keyword>
<evidence type="ECO:0000256" key="4">
    <source>
        <dbReference type="ARBA" id="ARBA00011233"/>
    </source>
</evidence>
<dbReference type="PROSITE" id="PS51177">
    <property type="entry name" value="LUMAZINE_BIND"/>
    <property type="match status" value="2"/>
</dbReference>
<keyword evidence="7" id="KW-0686">Riboflavin biosynthesis</keyword>
<comment type="subunit">
    <text evidence="4">Homotrimer.</text>
</comment>
<organism evidence="14 15">
    <name type="scientific">Nocardia arthritidis</name>
    <dbReference type="NCBI Taxonomy" id="228602"/>
    <lineage>
        <taxon>Bacteria</taxon>
        <taxon>Bacillati</taxon>
        <taxon>Actinomycetota</taxon>
        <taxon>Actinomycetes</taxon>
        <taxon>Mycobacteriales</taxon>
        <taxon>Nocardiaceae</taxon>
        <taxon>Nocardia</taxon>
    </lineage>
</organism>
<feature type="repeat" description="Lumazine-binding" evidence="11">
    <location>
        <begin position="158"/>
        <end position="263"/>
    </location>
</feature>
<protein>
    <recommendedName>
        <fullName evidence="6 10">Riboflavin synthase</fullName>
        <ecNumber evidence="5 10">2.5.1.9</ecNumber>
    </recommendedName>
</protein>
<dbReference type="PANTHER" id="PTHR21098:SF12">
    <property type="entry name" value="RIBOFLAVIN SYNTHASE"/>
    <property type="match status" value="1"/>
</dbReference>
<dbReference type="GO" id="GO:0009231">
    <property type="term" value="P:riboflavin biosynthetic process"/>
    <property type="evidence" value="ECO:0007669"/>
    <property type="project" value="UniProtKB-KW"/>
</dbReference>
<dbReference type="KEGG" id="nah:F5544_27770"/>
<dbReference type="InterPro" id="IPR001783">
    <property type="entry name" value="Lumazine-bd"/>
</dbReference>
<dbReference type="InterPro" id="IPR026017">
    <property type="entry name" value="Lumazine-bd_dom"/>
</dbReference>
<accession>A0A6G9YK12</accession>
<evidence type="ECO:0000256" key="6">
    <source>
        <dbReference type="ARBA" id="ARBA00013950"/>
    </source>
</evidence>
<evidence type="ECO:0000259" key="13">
    <source>
        <dbReference type="PROSITE" id="PS51177"/>
    </source>
</evidence>
<dbReference type="Pfam" id="PF00677">
    <property type="entry name" value="Lum_binding"/>
    <property type="match status" value="2"/>
</dbReference>
<evidence type="ECO:0000256" key="11">
    <source>
        <dbReference type="PROSITE-ProRule" id="PRU00524"/>
    </source>
</evidence>
<feature type="repeat" description="Lumazine-binding" evidence="11">
    <location>
        <begin position="61"/>
        <end position="157"/>
    </location>
</feature>
<dbReference type="PANTHER" id="PTHR21098">
    <property type="entry name" value="RIBOFLAVIN SYNTHASE ALPHA CHAIN"/>
    <property type="match status" value="1"/>
</dbReference>
<dbReference type="CDD" id="cd00402">
    <property type="entry name" value="Riboflavin_synthase_like"/>
    <property type="match status" value="1"/>
</dbReference>
<keyword evidence="9" id="KW-0677">Repeat</keyword>
<evidence type="ECO:0000313" key="14">
    <source>
        <dbReference type="EMBL" id="QIS13407.1"/>
    </source>
</evidence>
<dbReference type="FunFam" id="2.40.30.20:FF:000004">
    <property type="entry name" value="Riboflavin synthase, alpha subunit"/>
    <property type="match status" value="1"/>
</dbReference>
<feature type="domain" description="Lumazine-binding" evidence="13">
    <location>
        <begin position="61"/>
        <end position="157"/>
    </location>
</feature>
<evidence type="ECO:0000256" key="5">
    <source>
        <dbReference type="ARBA" id="ARBA00012827"/>
    </source>
</evidence>
<feature type="domain" description="Lumazine-binding" evidence="13">
    <location>
        <begin position="158"/>
        <end position="263"/>
    </location>
</feature>
<feature type="region of interest" description="Disordered" evidence="12">
    <location>
        <begin position="1"/>
        <end position="26"/>
    </location>
</feature>
<evidence type="ECO:0000256" key="1">
    <source>
        <dbReference type="ARBA" id="ARBA00000968"/>
    </source>
</evidence>
<proteinExistence type="predicted"/>
<dbReference type="NCBIfam" id="NF006767">
    <property type="entry name" value="PRK09289.1"/>
    <property type="match status" value="1"/>
</dbReference>
<dbReference type="EC" id="2.5.1.9" evidence="5 10"/>
<comment type="function">
    <text evidence="2">Catalyzes the dismutation of two molecules of 6,7-dimethyl-8-ribityllumazine, resulting in the formation of riboflavin and 5-amino-6-(D-ribitylamino)uracil.</text>
</comment>
<name>A0A6G9YK12_9NOCA</name>
<evidence type="ECO:0000256" key="3">
    <source>
        <dbReference type="ARBA" id="ARBA00004887"/>
    </source>
</evidence>
<evidence type="ECO:0000256" key="10">
    <source>
        <dbReference type="NCBIfam" id="TIGR00187"/>
    </source>
</evidence>
<dbReference type="AlphaFoldDB" id="A0A6G9YK12"/>
<dbReference type="NCBIfam" id="TIGR00187">
    <property type="entry name" value="ribE"/>
    <property type="match status" value="1"/>
</dbReference>
<evidence type="ECO:0000256" key="12">
    <source>
        <dbReference type="SAM" id="MobiDB-lite"/>
    </source>
</evidence>
<dbReference type="EMBL" id="CP046172">
    <property type="protein sequence ID" value="QIS13407.1"/>
    <property type="molecule type" value="Genomic_DNA"/>
</dbReference>
<dbReference type="InterPro" id="IPR023366">
    <property type="entry name" value="ATP_synth_asu-like_sf"/>
</dbReference>
<dbReference type="Proteomes" id="UP000503540">
    <property type="component" value="Chromosome"/>
</dbReference>
<dbReference type="Gene3D" id="2.40.30.20">
    <property type="match status" value="2"/>
</dbReference>
<evidence type="ECO:0000256" key="8">
    <source>
        <dbReference type="ARBA" id="ARBA00022679"/>
    </source>
</evidence>
<comment type="catalytic activity">
    <reaction evidence="1">
        <text>2 6,7-dimethyl-8-(1-D-ribityl)lumazine + H(+) = 5-amino-6-(D-ribitylamino)uracil + riboflavin</text>
        <dbReference type="Rhea" id="RHEA:20772"/>
        <dbReference type="ChEBI" id="CHEBI:15378"/>
        <dbReference type="ChEBI" id="CHEBI:15934"/>
        <dbReference type="ChEBI" id="CHEBI:57986"/>
        <dbReference type="ChEBI" id="CHEBI:58201"/>
        <dbReference type="EC" id="2.5.1.9"/>
    </reaction>
</comment>
<reference evidence="14 15" key="1">
    <citation type="journal article" date="2019" name="ACS Chem. Biol.">
        <title>Identification and Mobilization of a Cryptic Antibiotic Biosynthesis Gene Locus from a Human-Pathogenic Nocardia Isolate.</title>
        <authorList>
            <person name="Herisse M."/>
            <person name="Ishida K."/>
            <person name="Porter J.L."/>
            <person name="Howden B."/>
            <person name="Hertweck C."/>
            <person name="Stinear T.P."/>
            <person name="Pidot S.J."/>
        </authorList>
    </citation>
    <scope>NUCLEOTIDE SEQUENCE [LARGE SCALE GENOMIC DNA]</scope>
    <source>
        <strain evidence="14 15">AUSMDU00012717</strain>
    </source>
</reference>
<keyword evidence="15" id="KW-1185">Reference proteome</keyword>